<evidence type="ECO:0000259" key="3">
    <source>
        <dbReference type="PROSITE" id="PS50835"/>
    </source>
</evidence>
<dbReference type="InterPro" id="IPR036179">
    <property type="entry name" value="Ig-like_dom_sf"/>
</dbReference>
<dbReference type="PANTHER" id="PTHR22870">
    <property type="entry name" value="REGULATOR OF CHROMOSOME CONDENSATION"/>
    <property type="match status" value="1"/>
</dbReference>
<evidence type="ECO:0000256" key="1">
    <source>
        <dbReference type="ARBA" id="ARBA00022737"/>
    </source>
</evidence>
<dbReference type="GO" id="GO:0005509">
    <property type="term" value="F:calcium ion binding"/>
    <property type="evidence" value="ECO:0007669"/>
    <property type="project" value="InterPro"/>
</dbReference>
<dbReference type="InterPro" id="IPR058923">
    <property type="entry name" value="RCC1-like_dom"/>
</dbReference>
<evidence type="ECO:0000313" key="4">
    <source>
        <dbReference type="EMBL" id="GIG82514.1"/>
    </source>
</evidence>
<protein>
    <recommendedName>
        <fullName evidence="3">Ig-like domain-containing protein</fullName>
    </recommendedName>
</protein>
<dbReference type="AlphaFoldDB" id="A0A8J3VA35"/>
<dbReference type="SUPFAM" id="SSF48726">
    <property type="entry name" value="Immunoglobulin"/>
    <property type="match status" value="1"/>
</dbReference>
<feature type="domain" description="Ig-like" evidence="3">
    <location>
        <begin position="383"/>
        <end position="461"/>
    </location>
</feature>
<dbReference type="Pfam" id="PF05345">
    <property type="entry name" value="He_PIG"/>
    <property type="match status" value="3"/>
</dbReference>
<dbReference type="InterPro" id="IPR051210">
    <property type="entry name" value="Ub_ligase/GEF_domain"/>
</dbReference>
<feature type="chain" id="PRO_5038920064" description="Ig-like domain-containing protein" evidence="2">
    <location>
        <begin position="21"/>
        <end position="717"/>
    </location>
</feature>
<dbReference type="PRINTS" id="PR00633">
    <property type="entry name" value="RCCNDNSATION"/>
</dbReference>
<dbReference type="Proteomes" id="UP000630097">
    <property type="component" value="Unassembled WGS sequence"/>
</dbReference>
<dbReference type="InterPro" id="IPR015919">
    <property type="entry name" value="Cadherin-like_sf"/>
</dbReference>
<gene>
    <name evidence="4" type="ORF">Pka01_56410</name>
</gene>
<dbReference type="PROSITE" id="PS00626">
    <property type="entry name" value="RCC1_2"/>
    <property type="match status" value="3"/>
</dbReference>
<keyword evidence="1" id="KW-0677">Repeat</keyword>
<dbReference type="GO" id="GO:0005975">
    <property type="term" value="P:carbohydrate metabolic process"/>
    <property type="evidence" value="ECO:0007669"/>
    <property type="project" value="UniProtKB-ARBA"/>
</dbReference>
<dbReference type="InterPro" id="IPR022409">
    <property type="entry name" value="PKD/Chitinase_dom"/>
</dbReference>
<dbReference type="EMBL" id="BONV01000031">
    <property type="protein sequence ID" value="GIG82514.1"/>
    <property type="molecule type" value="Genomic_DNA"/>
</dbReference>
<proteinExistence type="predicted"/>
<keyword evidence="2" id="KW-0732">Signal</keyword>
<sequence length="717" mass="71625">MGVRVVAAGAVLAVSAPAVAVSAAASSGSSQTYAWGRASEGELGNGSTASRPSPVALSDLSQVAQVSAGFYHSLAVRTDGTVWAWGDNREGALGDGTDTRSPVPTPVQVPGLTDMVQVAAGWNHSLGLRADGTVWAWGDNTSGELGDGTTTSRATPAQVIGLTGVTQIAAGQSYSLALRSDGAVAAWGDNYVGELGDGTTTKRTTPVEVHDLTDVTQIAAGETYGLALRSDGTVAAWGNNLVQQLGDGTAVVYRATPAVVRGLTKVTQIAAGDENSLAVRSDGTVAAWGDNAFGEVGDGTTTRRPTPVTVSGLSDVARVSAGYHHSVAVRSDGSVAAWGHNASGQLGDGSTTNRATPATVPGLSSVTEISAGGYHTLAKAGPPEPTTEATITGDGGSKLTCEAPFISATSVSYTWLWDGAVVPGETTATFTPVTGDAGHQVACQVTATNDFGTADASATITTAPADFTAGNPPTAIAGDHYAYRFAATGSPTPKVSLASGTLPPGLVLDTDGSLSGTPSQGGTYSFTLQATNGVGTPATVTKTVVVNAPAKFATATAPAAQVGKSFSYQFAATGTPAPTVTRASGTLPPGLTLATSGILSGTPSQGGTYSFTLQATNGVGTPATVTKTVVVNAPAKFTTATTPAAQVGKYFIYQFPTTGYPAPTVTRTSGTLPPGLQLATHGTLSGTPSKSGTYTFTLQATNGVGTPATATKTVTVR</sequence>
<dbReference type="PROSITE" id="PS50835">
    <property type="entry name" value="IG_LIKE"/>
    <property type="match status" value="1"/>
</dbReference>
<dbReference type="Gene3D" id="2.130.10.30">
    <property type="entry name" value="Regulator of chromosome condensation 1/beta-lactamase-inhibitor protein II"/>
    <property type="match status" value="2"/>
</dbReference>
<comment type="caution">
    <text evidence="4">The sequence shown here is derived from an EMBL/GenBank/DDBJ whole genome shotgun (WGS) entry which is preliminary data.</text>
</comment>
<accession>A0A8J3VA35</accession>
<dbReference type="InterPro" id="IPR007110">
    <property type="entry name" value="Ig-like_dom"/>
</dbReference>
<evidence type="ECO:0000313" key="5">
    <source>
        <dbReference type="Proteomes" id="UP000630097"/>
    </source>
</evidence>
<dbReference type="SUPFAM" id="SSF49313">
    <property type="entry name" value="Cadherin-like"/>
    <property type="match status" value="3"/>
</dbReference>
<evidence type="ECO:0000256" key="2">
    <source>
        <dbReference type="SAM" id="SignalP"/>
    </source>
</evidence>
<dbReference type="Gene3D" id="2.60.40.2700">
    <property type="match status" value="1"/>
</dbReference>
<reference evidence="4 5" key="1">
    <citation type="submission" date="2021-01" db="EMBL/GenBank/DDBJ databases">
        <title>Whole genome shotgun sequence of Planotetraspora kaengkrachanensis NBRC 104272.</title>
        <authorList>
            <person name="Komaki H."/>
            <person name="Tamura T."/>
        </authorList>
    </citation>
    <scope>NUCLEOTIDE SEQUENCE [LARGE SCALE GENOMIC DNA]</scope>
    <source>
        <strain evidence="4 5">NBRC 104272</strain>
    </source>
</reference>
<dbReference type="GO" id="GO:0016020">
    <property type="term" value="C:membrane"/>
    <property type="evidence" value="ECO:0007669"/>
    <property type="project" value="InterPro"/>
</dbReference>
<dbReference type="InterPro" id="IPR013783">
    <property type="entry name" value="Ig-like_fold"/>
</dbReference>
<dbReference type="PROSITE" id="PS50012">
    <property type="entry name" value="RCC1_3"/>
    <property type="match status" value="7"/>
</dbReference>
<dbReference type="Gene3D" id="2.60.40.10">
    <property type="entry name" value="Immunoglobulins"/>
    <property type="match status" value="3"/>
</dbReference>
<dbReference type="InterPro" id="IPR000408">
    <property type="entry name" value="Reg_chr_condens"/>
</dbReference>
<keyword evidence="5" id="KW-1185">Reference proteome</keyword>
<dbReference type="SUPFAM" id="SSF50985">
    <property type="entry name" value="RCC1/BLIP-II"/>
    <property type="match status" value="1"/>
</dbReference>
<feature type="signal peptide" evidence="2">
    <location>
        <begin position="1"/>
        <end position="20"/>
    </location>
</feature>
<dbReference type="Pfam" id="PF25390">
    <property type="entry name" value="WD40_RLD"/>
    <property type="match status" value="1"/>
</dbReference>
<organism evidence="4 5">
    <name type="scientific">Planotetraspora kaengkrachanensis</name>
    <dbReference type="NCBI Taxonomy" id="575193"/>
    <lineage>
        <taxon>Bacteria</taxon>
        <taxon>Bacillati</taxon>
        <taxon>Actinomycetota</taxon>
        <taxon>Actinomycetes</taxon>
        <taxon>Streptosporangiales</taxon>
        <taxon>Streptosporangiaceae</taxon>
        <taxon>Planotetraspora</taxon>
    </lineage>
</organism>
<dbReference type="InterPro" id="IPR009091">
    <property type="entry name" value="RCC1/BLIP-II"/>
</dbReference>
<dbReference type="RefSeq" id="WP_203885852.1">
    <property type="nucleotide sequence ID" value="NZ_BAABHH010000021.1"/>
</dbReference>
<dbReference type="SMART" id="SM00089">
    <property type="entry name" value="PKD"/>
    <property type="match status" value="2"/>
</dbReference>
<dbReference type="PANTHER" id="PTHR22870:SF408">
    <property type="entry name" value="OS09G0560450 PROTEIN"/>
    <property type="match status" value="1"/>
</dbReference>
<dbReference type="Pfam" id="PF13540">
    <property type="entry name" value="RCC1_2"/>
    <property type="match status" value="1"/>
</dbReference>
<name>A0A8J3VA35_9ACTN</name>